<evidence type="ECO:0000313" key="2">
    <source>
        <dbReference type="Proteomes" id="UP001374535"/>
    </source>
</evidence>
<dbReference type="AlphaFoldDB" id="A0AAQ3MEH8"/>
<proteinExistence type="predicted"/>
<name>A0AAQ3MEH8_VIGMU</name>
<gene>
    <name evidence="1" type="ORF">V8G54_035066</name>
</gene>
<reference evidence="1 2" key="1">
    <citation type="journal article" date="2023" name="Life. Sci Alliance">
        <title>Evolutionary insights into 3D genome organization and epigenetic landscape of Vigna mungo.</title>
        <authorList>
            <person name="Junaid A."/>
            <person name="Singh B."/>
            <person name="Bhatia S."/>
        </authorList>
    </citation>
    <scope>NUCLEOTIDE SEQUENCE [LARGE SCALE GENOMIC DNA]</scope>
    <source>
        <strain evidence="1">Urdbean</strain>
    </source>
</reference>
<dbReference type="EMBL" id="CP144690">
    <property type="protein sequence ID" value="WVY89552.1"/>
    <property type="molecule type" value="Genomic_DNA"/>
</dbReference>
<accession>A0AAQ3MEH8</accession>
<evidence type="ECO:0000313" key="1">
    <source>
        <dbReference type="EMBL" id="WVY89552.1"/>
    </source>
</evidence>
<sequence>MFTVFFTWLEVEEEQIDAYLDEHIDDLLGEENLDLEMSPPHNSGFEAVFEGNHKVLNDSTSNVVKVANKTSQANTKSNDGCEVALKCLTHWVARLCSSGRSTKM</sequence>
<protein>
    <submittedName>
        <fullName evidence="1">Uncharacterized protein</fullName>
    </submittedName>
</protein>
<keyword evidence="2" id="KW-1185">Reference proteome</keyword>
<dbReference type="Proteomes" id="UP001374535">
    <property type="component" value="Chromosome 11"/>
</dbReference>
<organism evidence="1 2">
    <name type="scientific">Vigna mungo</name>
    <name type="common">Black gram</name>
    <name type="synonym">Phaseolus mungo</name>
    <dbReference type="NCBI Taxonomy" id="3915"/>
    <lineage>
        <taxon>Eukaryota</taxon>
        <taxon>Viridiplantae</taxon>
        <taxon>Streptophyta</taxon>
        <taxon>Embryophyta</taxon>
        <taxon>Tracheophyta</taxon>
        <taxon>Spermatophyta</taxon>
        <taxon>Magnoliopsida</taxon>
        <taxon>eudicotyledons</taxon>
        <taxon>Gunneridae</taxon>
        <taxon>Pentapetalae</taxon>
        <taxon>rosids</taxon>
        <taxon>fabids</taxon>
        <taxon>Fabales</taxon>
        <taxon>Fabaceae</taxon>
        <taxon>Papilionoideae</taxon>
        <taxon>50 kb inversion clade</taxon>
        <taxon>NPAAA clade</taxon>
        <taxon>indigoferoid/millettioid clade</taxon>
        <taxon>Phaseoleae</taxon>
        <taxon>Vigna</taxon>
    </lineage>
</organism>